<dbReference type="NCBIfam" id="TIGR02506">
    <property type="entry name" value="NrdE_NrdA"/>
    <property type="match status" value="1"/>
</dbReference>
<name>A0A0N4T4P9_BRUPA</name>
<reference evidence="7" key="1">
    <citation type="submission" date="2017-02" db="UniProtKB">
        <authorList>
            <consortium name="WormBaseParasite"/>
        </authorList>
    </citation>
    <scope>IDENTIFICATION</scope>
</reference>
<feature type="coiled-coil region" evidence="3">
    <location>
        <begin position="554"/>
        <end position="581"/>
    </location>
</feature>
<dbReference type="Proteomes" id="UP000278627">
    <property type="component" value="Unassembled WGS sequence"/>
</dbReference>
<dbReference type="PANTHER" id="PTHR11573:SF6">
    <property type="entry name" value="RIBONUCLEOSIDE-DIPHOSPHATE REDUCTASE LARGE SUBUNIT"/>
    <property type="match status" value="1"/>
</dbReference>
<dbReference type="STRING" id="6280.A0A0N4T4P9"/>
<keyword evidence="6" id="KW-1185">Reference proteome</keyword>
<protein>
    <submittedName>
        <fullName evidence="7">RIBORED_LARGE domain-containing protein</fullName>
    </submittedName>
</protein>
<evidence type="ECO:0000313" key="5">
    <source>
        <dbReference type="EMBL" id="VDN84335.1"/>
    </source>
</evidence>
<evidence type="ECO:0000259" key="4">
    <source>
        <dbReference type="PROSITE" id="PS00089"/>
    </source>
</evidence>
<dbReference type="InterPro" id="IPR000788">
    <property type="entry name" value="RNR_lg_C"/>
</dbReference>
<dbReference type="FunFam" id="3.20.70.20:FF:000035">
    <property type="entry name" value="Predicted protein"/>
    <property type="match status" value="1"/>
</dbReference>
<reference evidence="5 6" key="2">
    <citation type="submission" date="2018-11" db="EMBL/GenBank/DDBJ databases">
        <authorList>
            <consortium name="Pathogen Informatics"/>
        </authorList>
    </citation>
    <scope>NUCLEOTIDE SEQUENCE [LARGE SCALE GENOMIC DNA]</scope>
</reference>
<dbReference type="EMBL" id="UZAD01000750">
    <property type="protein sequence ID" value="VDN84335.1"/>
    <property type="molecule type" value="Genomic_DNA"/>
</dbReference>
<dbReference type="GO" id="GO:0009263">
    <property type="term" value="P:deoxyribonucleotide biosynthetic process"/>
    <property type="evidence" value="ECO:0007669"/>
    <property type="project" value="UniProtKB-KW"/>
</dbReference>
<dbReference type="InterPro" id="IPR013346">
    <property type="entry name" value="NrdE_NrdA_C"/>
</dbReference>
<dbReference type="GO" id="GO:0005524">
    <property type="term" value="F:ATP binding"/>
    <property type="evidence" value="ECO:0007669"/>
    <property type="project" value="TreeGrafter"/>
</dbReference>
<dbReference type="PANTHER" id="PTHR11573">
    <property type="entry name" value="RIBONUCLEOSIDE-DIPHOSPHATE REDUCTASE LARGE CHAIN"/>
    <property type="match status" value="1"/>
</dbReference>
<dbReference type="InterPro" id="IPR010754">
    <property type="entry name" value="OPA3-like"/>
</dbReference>
<accession>A0A0N4T4P9</accession>
<keyword evidence="2" id="KW-0215">Deoxyribonucleotide synthesis</keyword>
<dbReference type="PROSITE" id="PS00089">
    <property type="entry name" value="RIBORED_LARGE"/>
    <property type="match status" value="1"/>
</dbReference>
<evidence type="ECO:0000313" key="7">
    <source>
        <dbReference type="WBParaSite" id="BPAG_0000317901-mRNA-1"/>
    </source>
</evidence>
<dbReference type="AlphaFoldDB" id="A0A0N4T4P9"/>
<evidence type="ECO:0000313" key="6">
    <source>
        <dbReference type="Proteomes" id="UP000278627"/>
    </source>
</evidence>
<dbReference type="GO" id="GO:0005971">
    <property type="term" value="C:ribonucleoside-diphosphate reductase complex"/>
    <property type="evidence" value="ECO:0007669"/>
    <property type="project" value="TreeGrafter"/>
</dbReference>
<evidence type="ECO:0000256" key="3">
    <source>
        <dbReference type="SAM" id="Coils"/>
    </source>
</evidence>
<dbReference type="Pfam" id="PF02867">
    <property type="entry name" value="Ribonuc_red_lgC"/>
    <property type="match status" value="1"/>
</dbReference>
<gene>
    <name evidence="5" type="ORF">BPAG_LOCUS3149</name>
</gene>
<dbReference type="WBParaSite" id="BPAG_0000317901-mRNA-1">
    <property type="protein sequence ID" value="BPAG_0000317901-mRNA-1"/>
    <property type="gene ID" value="BPAG_0000317901"/>
</dbReference>
<dbReference type="GO" id="GO:0004748">
    <property type="term" value="F:ribonucleoside-diphosphate reductase activity, thioredoxin disulfide as acceptor"/>
    <property type="evidence" value="ECO:0007669"/>
    <property type="project" value="TreeGrafter"/>
</dbReference>
<evidence type="ECO:0000256" key="2">
    <source>
        <dbReference type="ARBA" id="ARBA00023116"/>
    </source>
</evidence>
<dbReference type="Gene3D" id="3.20.70.20">
    <property type="match status" value="1"/>
</dbReference>
<dbReference type="InterPro" id="IPR039718">
    <property type="entry name" value="Rrm1"/>
</dbReference>
<evidence type="ECO:0000256" key="1">
    <source>
        <dbReference type="ARBA" id="ARBA00010406"/>
    </source>
</evidence>
<organism evidence="7">
    <name type="scientific">Brugia pahangi</name>
    <name type="common">Filarial nematode worm</name>
    <dbReference type="NCBI Taxonomy" id="6280"/>
    <lineage>
        <taxon>Eukaryota</taxon>
        <taxon>Metazoa</taxon>
        <taxon>Ecdysozoa</taxon>
        <taxon>Nematoda</taxon>
        <taxon>Chromadorea</taxon>
        <taxon>Rhabditida</taxon>
        <taxon>Spirurina</taxon>
        <taxon>Spiruromorpha</taxon>
        <taxon>Filarioidea</taxon>
        <taxon>Onchocercidae</taxon>
        <taxon>Brugia</taxon>
    </lineage>
</organism>
<dbReference type="SUPFAM" id="SSF51998">
    <property type="entry name" value="PFL-like glycyl radical enzymes"/>
    <property type="match status" value="1"/>
</dbReference>
<feature type="domain" description="Ribonucleotide reductase large subunit" evidence="4">
    <location>
        <begin position="180"/>
        <end position="202"/>
    </location>
</feature>
<comment type="similarity">
    <text evidence="1">Belongs to the ribonucleoside diphosphate reductase large chain family.</text>
</comment>
<keyword evidence="3" id="KW-0175">Coiled coil</keyword>
<proteinExistence type="inferred from homology"/>
<dbReference type="Pfam" id="PF07047">
    <property type="entry name" value="OPA3"/>
    <property type="match status" value="1"/>
</dbReference>
<dbReference type="PRINTS" id="PR01183">
    <property type="entry name" value="RIBORDTASEM1"/>
</dbReference>
<sequence length="629" mass="72019">MPYMVYKDTCNRKTNQQNLGTIKCSNLCTEVVLYSSREEIAVCNLASIALGRFVTSEMKYDFKMLHEVTKVVVKNLNKVIDRNYYPIPEAERSNKRHRPIGIGVQGLADAFILMRYPFTSEKARDLNKRIFETMYYAALEASCDLAKEQGPYESYEGSPISKGILQFDMWGVTPTDQCDWGTLREKIAKFGIRNSVLLSPMPTASTAQILGNNESIEPYTSNVYTRNVLSGSFQIFNMHLMNDLMHLDLWDDDMKLEIIKNKGSIQNIERIPQEIRDLYKTVWEMSQRDIIDMAADRGAFIDQSQSLNIFIARPNYGNITSMHFYGWQKGLKTGMYYLRTRPAVDAVQFTVDKTRLKEYDSVNGDKNSKSSSSSIPATTSELATKVMECTFEGELYTVIRPKYAVIYGWYICCEFCKFGIRRYLIRRNSWAEWYADDGAITAGKKNIQQKKISLVVAFGRQMSRPIARKIIAYAIKHPYLRNRILVPVGRSLHAISFRLRIKSIGLAVPSKTPTVTEQQAIEMASETLVEALIYLLTVVLIYAIYRSNPEKAKASDVEKYVKENEDRIAKFEEKLKEQDELALKIVKIIREKKLDDKNILAEKGQKGQLLSFIGDKMKTLIPGQDKTSR</sequence>